<dbReference type="EMBL" id="AP025698">
    <property type="protein sequence ID" value="BDH78656.1"/>
    <property type="molecule type" value="Genomic_DNA"/>
</dbReference>
<keyword evidence="1" id="KW-0472">Membrane</keyword>
<protein>
    <recommendedName>
        <fullName evidence="4">DUF1328 domain-containing protein</fullName>
    </recommendedName>
</protein>
<name>A0ABM7YBE9_9EURY</name>
<sequence>MGGGTVTKWLLYIIGILLIIMGILGFVGFPFPNLKDPAWHAALKIIVGLIAIWGGTKAE</sequence>
<keyword evidence="3" id="KW-1185">Reference proteome</keyword>
<evidence type="ECO:0000313" key="3">
    <source>
        <dbReference type="Proteomes" id="UP000831817"/>
    </source>
</evidence>
<keyword evidence="1" id="KW-0812">Transmembrane</keyword>
<gene>
    <name evidence="2" type="ORF">MTTB_00350</name>
</gene>
<dbReference type="Proteomes" id="UP000831817">
    <property type="component" value="Chromosome"/>
</dbReference>
<feature type="transmembrane region" description="Helical" evidence="1">
    <location>
        <begin position="9"/>
        <end position="31"/>
    </location>
</feature>
<proteinExistence type="predicted"/>
<accession>A0ABM7YBE9</accession>
<evidence type="ECO:0000313" key="2">
    <source>
        <dbReference type="EMBL" id="BDH78656.1"/>
    </source>
</evidence>
<reference evidence="2 3" key="1">
    <citation type="submission" date="2022-04" db="EMBL/GenBank/DDBJ databases">
        <title>Complete genome of Methanothermobacter tenebrarum strain RMAS.</title>
        <authorList>
            <person name="Nakamura K."/>
            <person name="Oshima K."/>
            <person name="Hattori M."/>
            <person name="Kamagata Y."/>
            <person name="Takamizawa K."/>
        </authorList>
    </citation>
    <scope>NUCLEOTIDE SEQUENCE [LARGE SCALE GENOMIC DNA]</scope>
    <source>
        <strain evidence="2 3">RMAS</strain>
    </source>
</reference>
<feature type="transmembrane region" description="Helical" evidence="1">
    <location>
        <begin position="37"/>
        <end position="56"/>
    </location>
</feature>
<keyword evidence="1" id="KW-1133">Transmembrane helix</keyword>
<organism evidence="2 3">
    <name type="scientific">Methanothermobacter tenebrarum</name>
    <dbReference type="NCBI Taxonomy" id="680118"/>
    <lineage>
        <taxon>Archaea</taxon>
        <taxon>Methanobacteriati</taxon>
        <taxon>Methanobacteriota</taxon>
        <taxon>Methanomada group</taxon>
        <taxon>Methanobacteria</taxon>
        <taxon>Methanobacteriales</taxon>
        <taxon>Methanobacteriaceae</taxon>
        <taxon>Methanothermobacter</taxon>
    </lineage>
</organism>
<evidence type="ECO:0008006" key="4">
    <source>
        <dbReference type="Google" id="ProtNLM"/>
    </source>
</evidence>
<evidence type="ECO:0000256" key="1">
    <source>
        <dbReference type="SAM" id="Phobius"/>
    </source>
</evidence>